<dbReference type="InterPro" id="IPR000626">
    <property type="entry name" value="Ubiquitin-like_dom"/>
</dbReference>
<dbReference type="Gene3D" id="3.10.20.90">
    <property type="entry name" value="Phosphatidylinositol 3-kinase Catalytic Subunit, Chain A, domain 1"/>
    <property type="match status" value="1"/>
</dbReference>
<evidence type="ECO:0000256" key="2">
    <source>
        <dbReference type="SAM" id="SignalP"/>
    </source>
</evidence>
<evidence type="ECO:0000256" key="1">
    <source>
        <dbReference type="SAM" id="MobiDB-lite"/>
    </source>
</evidence>
<dbReference type="AlphaFoldDB" id="A0A2V1CYG2"/>
<protein>
    <recommendedName>
        <fullName evidence="3">Ubiquitin-like domain-containing protein</fullName>
    </recommendedName>
</protein>
<accession>A0A2V1CYG2</accession>
<gene>
    <name evidence="4" type="ORF">DM02DRAFT_683510</name>
</gene>
<dbReference type="OrthoDB" id="428577at2759"/>
<keyword evidence="5" id="KW-1185">Reference proteome</keyword>
<feature type="region of interest" description="Disordered" evidence="1">
    <location>
        <begin position="317"/>
        <end position="336"/>
    </location>
</feature>
<evidence type="ECO:0000313" key="4">
    <source>
        <dbReference type="EMBL" id="PVH90223.1"/>
    </source>
</evidence>
<sequence length="364" mass="40911">MYRTKTRRDCRALLLLYNLTIPFTNVAAHATQLPADMQIKSSLLLPMYQSDAAWIQFAVKKPYAYLVKISVDGINAIVDEPAAEDESTRARRKEKHAKGPASLQDYIVVPEQLWLDGHADVEGNVQQFALPLPKPDQQINRAMRHIQFEIMPCVQAPPEPVESDEYSIVVRTFTPRELVFKTNCDDTIECLKRRVQDRDGIPVSQQRMLYCILDTRKLSDYEIPKGATIHLVLRLLGGSEPHELKITPDGKRKQVVHPDPKGEEWLRERTVVFKVHMVGPAVYRAVTGVAPPLGPIGKDKYEAHGVRYLDEYEEASDDAATAKVSGGSDGEEGMRLPGDVGFVSTGGPYREFRTLRDLNKEYGG</sequence>
<dbReference type="Pfam" id="PF00240">
    <property type="entry name" value="ubiquitin"/>
    <property type="match status" value="1"/>
</dbReference>
<dbReference type="InterPro" id="IPR029071">
    <property type="entry name" value="Ubiquitin-like_domsf"/>
</dbReference>
<organism evidence="4 5">
    <name type="scientific">Periconia macrospinosa</name>
    <dbReference type="NCBI Taxonomy" id="97972"/>
    <lineage>
        <taxon>Eukaryota</taxon>
        <taxon>Fungi</taxon>
        <taxon>Dikarya</taxon>
        <taxon>Ascomycota</taxon>
        <taxon>Pezizomycotina</taxon>
        <taxon>Dothideomycetes</taxon>
        <taxon>Pleosporomycetidae</taxon>
        <taxon>Pleosporales</taxon>
        <taxon>Massarineae</taxon>
        <taxon>Periconiaceae</taxon>
        <taxon>Periconia</taxon>
    </lineage>
</organism>
<evidence type="ECO:0000313" key="5">
    <source>
        <dbReference type="Proteomes" id="UP000244855"/>
    </source>
</evidence>
<feature type="chain" id="PRO_5016166952" description="Ubiquitin-like domain-containing protein" evidence="2">
    <location>
        <begin position="29"/>
        <end position="364"/>
    </location>
</feature>
<reference evidence="4 5" key="1">
    <citation type="journal article" date="2018" name="Sci. Rep.">
        <title>Comparative genomics provides insights into the lifestyle and reveals functional heterogeneity of dark septate endophytic fungi.</title>
        <authorList>
            <person name="Knapp D.G."/>
            <person name="Nemeth J.B."/>
            <person name="Barry K."/>
            <person name="Hainaut M."/>
            <person name="Henrissat B."/>
            <person name="Johnson J."/>
            <person name="Kuo A."/>
            <person name="Lim J.H.P."/>
            <person name="Lipzen A."/>
            <person name="Nolan M."/>
            <person name="Ohm R.A."/>
            <person name="Tamas L."/>
            <person name="Grigoriev I.V."/>
            <person name="Spatafora J.W."/>
            <person name="Nagy L.G."/>
            <person name="Kovacs G.M."/>
        </authorList>
    </citation>
    <scope>NUCLEOTIDE SEQUENCE [LARGE SCALE GENOMIC DNA]</scope>
    <source>
        <strain evidence="4 5">DSE2036</strain>
    </source>
</reference>
<dbReference type="Proteomes" id="UP000244855">
    <property type="component" value="Unassembled WGS sequence"/>
</dbReference>
<dbReference type="SMART" id="SM00213">
    <property type="entry name" value="UBQ"/>
    <property type="match status" value="1"/>
</dbReference>
<feature type="domain" description="Ubiquitin-like" evidence="3">
    <location>
        <begin position="166"/>
        <end position="238"/>
    </location>
</feature>
<dbReference type="PROSITE" id="PS50053">
    <property type="entry name" value="UBIQUITIN_2"/>
    <property type="match status" value="1"/>
</dbReference>
<keyword evidence="2" id="KW-0732">Signal</keyword>
<dbReference type="STRING" id="97972.A0A2V1CYG2"/>
<proteinExistence type="predicted"/>
<feature type="signal peptide" evidence="2">
    <location>
        <begin position="1"/>
        <end position="28"/>
    </location>
</feature>
<evidence type="ECO:0000259" key="3">
    <source>
        <dbReference type="PROSITE" id="PS50053"/>
    </source>
</evidence>
<dbReference type="PANTHER" id="PTHR10666">
    <property type="entry name" value="UBIQUITIN"/>
    <property type="match status" value="1"/>
</dbReference>
<dbReference type="SUPFAM" id="SSF54236">
    <property type="entry name" value="Ubiquitin-like"/>
    <property type="match status" value="1"/>
</dbReference>
<dbReference type="InterPro" id="IPR050158">
    <property type="entry name" value="Ubiquitin_ubiquitin-like"/>
</dbReference>
<name>A0A2V1CYG2_9PLEO</name>
<dbReference type="EMBL" id="KZ806539">
    <property type="protein sequence ID" value="PVH90223.1"/>
    <property type="molecule type" value="Genomic_DNA"/>
</dbReference>